<dbReference type="EMBL" id="CAJMWY010003115">
    <property type="protein sequence ID" value="CAE6498981.1"/>
    <property type="molecule type" value="Genomic_DNA"/>
</dbReference>
<dbReference type="AlphaFoldDB" id="A0A8H3HBU9"/>
<keyword evidence="1" id="KW-0812">Transmembrane</keyword>
<sequence>MEQSPPSMVLLRLSAWLYLNLGFVSSISVGWICSIDFHSSSCDSTATTLDSLEQLKRSLQRVRSADQIGALDPRTDLEALGTYQSRTIRVHDKPEKKSA</sequence>
<dbReference type="Proteomes" id="UP000663861">
    <property type="component" value="Unassembled WGS sequence"/>
</dbReference>
<organism evidence="2 3">
    <name type="scientific">Rhizoctonia solani</name>
    <dbReference type="NCBI Taxonomy" id="456999"/>
    <lineage>
        <taxon>Eukaryota</taxon>
        <taxon>Fungi</taxon>
        <taxon>Dikarya</taxon>
        <taxon>Basidiomycota</taxon>
        <taxon>Agaricomycotina</taxon>
        <taxon>Agaricomycetes</taxon>
        <taxon>Cantharellales</taxon>
        <taxon>Ceratobasidiaceae</taxon>
        <taxon>Rhizoctonia</taxon>
    </lineage>
</organism>
<feature type="transmembrane region" description="Helical" evidence="1">
    <location>
        <begin position="15"/>
        <end position="33"/>
    </location>
</feature>
<accession>A0A8H3HBU9</accession>
<evidence type="ECO:0000256" key="1">
    <source>
        <dbReference type="SAM" id="Phobius"/>
    </source>
</evidence>
<protein>
    <submittedName>
        <fullName evidence="2">Uncharacterized protein</fullName>
    </submittedName>
</protein>
<evidence type="ECO:0000313" key="2">
    <source>
        <dbReference type="EMBL" id="CAE6498981.1"/>
    </source>
</evidence>
<keyword evidence="1" id="KW-0472">Membrane</keyword>
<gene>
    <name evidence="2" type="ORF">RDB_LOCUS120123</name>
</gene>
<proteinExistence type="predicted"/>
<comment type="caution">
    <text evidence="2">The sequence shown here is derived from an EMBL/GenBank/DDBJ whole genome shotgun (WGS) entry which is preliminary data.</text>
</comment>
<reference evidence="2" key="1">
    <citation type="submission" date="2021-01" db="EMBL/GenBank/DDBJ databases">
        <authorList>
            <person name="Kaushik A."/>
        </authorList>
    </citation>
    <scope>NUCLEOTIDE SEQUENCE</scope>
    <source>
        <strain evidence="2">AG4-RS23</strain>
    </source>
</reference>
<name>A0A8H3HBU9_9AGAM</name>
<keyword evidence="1" id="KW-1133">Transmembrane helix</keyword>
<evidence type="ECO:0000313" key="3">
    <source>
        <dbReference type="Proteomes" id="UP000663861"/>
    </source>
</evidence>